<dbReference type="GeneID" id="44970911"/>
<dbReference type="GO" id="GO:0032259">
    <property type="term" value="P:methylation"/>
    <property type="evidence" value="ECO:0007669"/>
    <property type="project" value="UniProtKB-KW"/>
</dbReference>
<dbReference type="eggNOG" id="COG2520">
    <property type="taxonomic scope" value="Bacteria"/>
</dbReference>
<dbReference type="InterPro" id="IPR052514">
    <property type="entry name" value="SAM-dependent_MTase"/>
</dbReference>
<dbReference type="Proteomes" id="UP000008522">
    <property type="component" value="Chromosome"/>
</dbReference>
<reference evidence="2 3" key="1">
    <citation type="journal article" date="2011" name="BMC Genomics">
        <title>Complete genome sequence of Brachyspira intermedia reveals unique genomic features in Brachyspira species and phage-mediated horizontal gene transfer.</title>
        <authorList>
            <person name="Hafstrom T."/>
            <person name="Jansson D.S."/>
            <person name="Segerman B."/>
        </authorList>
    </citation>
    <scope>NUCLEOTIDE SEQUENCE [LARGE SCALE GENOMIC DNA]</scope>
    <source>
        <strain evidence="3">ATCC 51140 / PWS/A</strain>
    </source>
</reference>
<evidence type="ECO:0000313" key="2">
    <source>
        <dbReference type="EMBL" id="AEM23017.1"/>
    </source>
</evidence>
<gene>
    <name evidence="2" type="ordered locus">Bint_2413</name>
</gene>
<sequence length="321" mass="38148">MKEINNILEECRKIVNKNFSKEEIEKIESNDNFIKAMMNEENNNSFDIFYNMLKDSFSKEIFKKVIRYRYMLSFHRDVHMNFKKEVLFSFKYGIISTYKWIMSMISFLIFNRIFLPKEIGAFALFHIFKMKQYDIKDIFEVRNDSVVFDVGAWKGDTAYFFSKKCNDDAKIYAFEPDANAFEILKIMKEKYKLNNVILENILFSNRNETIDFVSMIPNTPVVKMNATTIDEFVESNNIKRIDYLKMDVEGAEKHILEGAVNTIKKFRPSLAIAIYHGGELFMEDFYKVPIFIKEITENYEYYIRTFSPWGGETILFCIPKK</sequence>
<dbReference type="KEGG" id="bip:Bint_2413"/>
<dbReference type="EMBL" id="CP002874">
    <property type="protein sequence ID" value="AEM23017.1"/>
    <property type="molecule type" value="Genomic_DNA"/>
</dbReference>
<dbReference type="Pfam" id="PF05050">
    <property type="entry name" value="Methyltransf_21"/>
    <property type="match status" value="1"/>
</dbReference>
<dbReference type="InterPro" id="IPR006342">
    <property type="entry name" value="FkbM_mtfrase"/>
</dbReference>
<dbReference type="PATRIC" id="fig|1045858.4.peg.2416"/>
<dbReference type="Gene3D" id="3.40.50.150">
    <property type="entry name" value="Vaccinia Virus protein VP39"/>
    <property type="match status" value="1"/>
</dbReference>
<dbReference type="RefSeq" id="WP_014488825.1">
    <property type="nucleotide sequence ID" value="NC_017243.1"/>
</dbReference>
<dbReference type="OrthoDB" id="5329963at2"/>
<dbReference type="GO" id="GO:0008168">
    <property type="term" value="F:methyltransferase activity"/>
    <property type="evidence" value="ECO:0007669"/>
    <property type="project" value="UniProtKB-KW"/>
</dbReference>
<evidence type="ECO:0000313" key="3">
    <source>
        <dbReference type="Proteomes" id="UP000008522"/>
    </source>
</evidence>
<keyword evidence="2" id="KW-0808">Transferase</keyword>
<feature type="domain" description="Methyltransferase FkbM" evidence="1">
    <location>
        <begin position="149"/>
        <end position="278"/>
    </location>
</feature>
<proteinExistence type="predicted"/>
<dbReference type="SUPFAM" id="SSF53335">
    <property type="entry name" value="S-adenosyl-L-methionine-dependent methyltransferases"/>
    <property type="match status" value="1"/>
</dbReference>
<keyword evidence="3" id="KW-1185">Reference proteome</keyword>
<dbReference type="AlphaFoldDB" id="G0EMX6"/>
<dbReference type="HOGENOM" id="CLU_873383_0_0_12"/>
<keyword evidence="2" id="KW-0489">Methyltransferase</keyword>
<dbReference type="PANTHER" id="PTHR34203">
    <property type="entry name" value="METHYLTRANSFERASE, FKBM FAMILY PROTEIN"/>
    <property type="match status" value="1"/>
</dbReference>
<organism evidence="2 3">
    <name type="scientific">Brachyspira intermedia (strain ATCC 51140 / PWS/A)</name>
    <name type="common">Serpulina intermedia</name>
    <dbReference type="NCBI Taxonomy" id="1045858"/>
    <lineage>
        <taxon>Bacteria</taxon>
        <taxon>Pseudomonadati</taxon>
        <taxon>Spirochaetota</taxon>
        <taxon>Spirochaetia</taxon>
        <taxon>Brachyspirales</taxon>
        <taxon>Brachyspiraceae</taxon>
        <taxon>Brachyspira</taxon>
    </lineage>
</organism>
<evidence type="ECO:0000259" key="1">
    <source>
        <dbReference type="Pfam" id="PF05050"/>
    </source>
</evidence>
<dbReference type="NCBIfam" id="TIGR01444">
    <property type="entry name" value="fkbM_fam"/>
    <property type="match status" value="1"/>
</dbReference>
<dbReference type="PANTHER" id="PTHR34203:SF15">
    <property type="entry name" value="SLL1173 PROTEIN"/>
    <property type="match status" value="1"/>
</dbReference>
<protein>
    <submittedName>
        <fullName evidence="2">Methyltransferase</fullName>
    </submittedName>
</protein>
<accession>G0EMX6</accession>
<dbReference type="InterPro" id="IPR029063">
    <property type="entry name" value="SAM-dependent_MTases_sf"/>
</dbReference>
<name>G0EMX6_BRAIP</name>